<feature type="compositionally biased region" description="Basic and acidic residues" evidence="6">
    <location>
        <begin position="16"/>
        <end position="29"/>
    </location>
</feature>
<dbReference type="PROSITE" id="PS50850">
    <property type="entry name" value="MFS"/>
    <property type="match status" value="1"/>
</dbReference>
<dbReference type="EMBL" id="JAKIXB020000032">
    <property type="protein sequence ID" value="KAL1595496.1"/>
    <property type="molecule type" value="Genomic_DNA"/>
</dbReference>
<dbReference type="InterPro" id="IPR020846">
    <property type="entry name" value="MFS_dom"/>
</dbReference>
<organism evidence="9 10">
    <name type="scientific">Nothophoma quercina</name>
    <dbReference type="NCBI Taxonomy" id="749835"/>
    <lineage>
        <taxon>Eukaryota</taxon>
        <taxon>Fungi</taxon>
        <taxon>Dikarya</taxon>
        <taxon>Ascomycota</taxon>
        <taxon>Pezizomycotina</taxon>
        <taxon>Dothideomycetes</taxon>
        <taxon>Pleosporomycetidae</taxon>
        <taxon>Pleosporales</taxon>
        <taxon>Pleosporineae</taxon>
        <taxon>Didymellaceae</taxon>
        <taxon>Nothophoma</taxon>
    </lineage>
</organism>
<comment type="subcellular location">
    <subcellularLocation>
        <location evidence="1">Membrane</location>
        <topology evidence="1">Multi-pass membrane protein</topology>
    </subcellularLocation>
</comment>
<keyword evidence="5 7" id="KW-0472">Membrane</keyword>
<feature type="transmembrane region" description="Helical" evidence="7">
    <location>
        <begin position="79"/>
        <end position="105"/>
    </location>
</feature>
<reference evidence="9 10" key="1">
    <citation type="submission" date="2024-02" db="EMBL/GenBank/DDBJ databases">
        <title>De novo assembly and annotation of 12 fungi associated with fruit tree decline syndrome in Ontario, Canada.</title>
        <authorList>
            <person name="Sulman M."/>
            <person name="Ellouze W."/>
            <person name="Ilyukhin E."/>
        </authorList>
    </citation>
    <scope>NUCLEOTIDE SEQUENCE [LARGE SCALE GENOMIC DNA]</scope>
    <source>
        <strain evidence="9 10">M97-236</strain>
    </source>
</reference>
<evidence type="ECO:0000313" key="9">
    <source>
        <dbReference type="EMBL" id="KAL1595496.1"/>
    </source>
</evidence>
<dbReference type="Gene3D" id="1.20.1720.10">
    <property type="entry name" value="Multidrug resistance protein D"/>
    <property type="match status" value="1"/>
</dbReference>
<dbReference type="Proteomes" id="UP001521222">
    <property type="component" value="Unassembled WGS sequence"/>
</dbReference>
<evidence type="ECO:0000256" key="6">
    <source>
        <dbReference type="SAM" id="MobiDB-lite"/>
    </source>
</evidence>
<evidence type="ECO:0000256" key="7">
    <source>
        <dbReference type="SAM" id="Phobius"/>
    </source>
</evidence>
<dbReference type="Pfam" id="PF07690">
    <property type="entry name" value="MFS_1"/>
    <property type="match status" value="1"/>
</dbReference>
<evidence type="ECO:0000256" key="3">
    <source>
        <dbReference type="ARBA" id="ARBA00022692"/>
    </source>
</evidence>
<dbReference type="InterPro" id="IPR011701">
    <property type="entry name" value="MFS"/>
</dbReference>
<feature type="transmembrane region" description="Helical" evidence="7">
    <location>
        <begin position="147"/>
        <end position="165"/>
    </location>
</feature>
<accession>A0ABR3QTM1</accession>
<evidence type="ECO:0000256" key="1">
    <source>
        <dbReference type="ARBA" id="ARBA00004141"/>
    </source>
</evidence>
<feature type="region of interest" description="Disordered" evidence="6">
    <location>
        <begin position="1"/>
        <end position="68"/>
    </location>
</feature>
<gene>
    <name evidence="9" type="ORF">SLS59_008430</name>
</gene>
<feature type="domain" description="Major facilitator superfamily (MFS) profile" evidence="8">
    <location>
        <begin position="82"/>
        <end position="235"/>
    </location>
</feature>
<feature type="transmembrane region" description="Helical" evidence="7">
    <location>
        <begin position="177"/>
        <end position="197"/>
    </location>
</feature>
<comment type="caution">
    <text evidence="9">The sequence shown here is derived from an EMBL/GenBank/DDBJ whole genome shotgun (WGS) entry which is preliminary data.</text>
</comment>
<feature type="transmembrane region" description="Helical" evidence="7">
    <location>
        <begin position="203"/>
        <end position="228"/>
    </location>
</feature>
<evidence type="ECO:0000259" key="8">
    <source>
        <dbReference type="PROSITE" id="PS50850"/>
    </source>
</evidence>
<feature type="compositionally biased region" description="Polar residues" evidence="6">
    <location>
        <begin position="30"/>
        <end position="45"/>
    </location>
</feature>
<keyword evidence="4 7" id="KW-1133">Transmembrane helix</keyword>
<dbReference type="SUPFAM" id="SSF103473">
    <property type="entry name" value="MFS general substrate transporter"/>
    <property type="match status" value="1"/>
</dbReference>
<evidence type="ECO:0000256" key="4">
    <source>
        <dbReference type="ARBA" id="ARBA00022989"/>
    </source>
</evidence>
<feature type="transmembrane region" description="Helical" evidence="7">
    <location>
        <begin position="117"/>
        <end position="135"/>
    </location>
</feature>
<proteinExistence type="predicted"/>
<dbReference type="PANTHER" id="PTHR23501:SF177">
    <property type="entry name" value="MAJOR FACILITATOR SUPERFAMILY (MFS) PROFILE DOMAIN-CONTAINING PROTEIN-RELATED"/>
    <property type="match status" value="1"/>
</dbReference>
<evidence type="ECO:0000313" key="10">
    <source>
        <dbReference type="Proteomes" id="UP001521222"/>
    </source>
</evidence>
<dbReference type="InterPro" id="IPR036259">
    <property type="entry name" value="MFS_trans_sf"/>
</dbReference>
<keyword evidence="3 7" id="KW-0812">Transmembrane</keyword>
<sequence length="235" mass="24859">MSPSRPSSPYPANGKLESHDLELENKKEQTGSSKMSTGASSTANDGEQPELLKDDSAPAEKTSAPAPLPAASYPKPLEAFFILLALLLGISLMSLDQTIVATAIPRITDQFHKIDDIAWYGSVYFLTIGAFQSQWGKIYKYFPLRTSFLVALFIFEVGSLICAVAQSSTTLIVGRAITGVGASGIAPGVYTIAAFAVEPKKRATWMGIIGAAYGVAAVLGPLIGGGLADGVSWRW</sequence>
<protein>
    <recommendedName>
        <fullName evidence="8">Major facilitator superfamily (MFS) profile domain-containing protein</fullName>
    </recommendedName>
</protein>
<name>A0ABR3QTM1_9PLEO</name>
<dbReference type="PANTHER" id="PTHR23501">
    <property type="entry name" value="MAJOR FACILITATOR SUPERFAMILY"/>
    <property type="match status" value="1"/>
</dbReference>
<keyword evidence="10" id="KW-1185">Reference proteome</keyword>
<evidence type="ECO:0000256" key="5">
    <source>
        <dbReference type="ARBA" id="ARBA00023136"/>
    </source>
</evidence>
<evidence type="ECO:0000256" key="2">
    <source>
        <dbReference type="ARBA" id="ARBA00022448"/>
    </source>
</evidence>
<keyword evidence="2" id="KW-0813">Transport</keyword>